<keyword evidence="2" id="KW-1185">Reference proteome</keyword>
<gene>
    <name evidence="1" type="ORF">NQ314_015795</name>
</gene>
<reference evidence="1" key="1">
    <citation type="journal article" date="2023" name="Insect Mol. Biol.">
        <title>Genome sequencing provides insights into the evolution of gene families encoding plant cell wall-degrading enzymes in longhorned beetles.</title>
        <authorList>
            <person name="Shin N.R."/>
            <person name="Okamura Y."/>
            <person name="Kirsch R."/>
            <person name="Pauchet Y."/>
        </authorList>
    </citation>
    <scope>NUCLEOTIDE SEQUENCE</scope>
    <source>
        <strain evidence="1">RBIC_L_NR</strain>
    </source>
</reference>
<proteinExistence type="predicted"/>
<comment type="caution">
    <text evidence="1">The sequence shown here is derived from an EMBL/GenBank/DDBJ whole genome shotgun (WGS) entry which is preliminary data.</text>
</comment>
<sequence>MDLFSYRIFPTYVSIDHDRRSTCDKLDCQIKASIAPNQSAKIQLELHHRKAEGAREVLKQDTIESQEPESTKCILSMYLQQVMFVPALTHNDMFYLSQLSCYNLEVHIGDTNEAYMYMCHESRASRGANEIVSCLLHIVNRGLTQKKHLVIWCNNCGDKIRIGFYYLH</sequence>
<accession>A0AAV8WXT4</accession>
<dbReference type="EMBL" id="JANEYF010004410">
    <property type="protein sequence ID" value="KAJ8931294.1"/>
    <property type="molecule type" value="Genomic_DNA"/>
</dbReference>
<dbReference type="AlphaFoldDB" id="A0AAV8WXT4"/>
<evidence type="ECO:0000313" key="1">
    <source>
        <dbReference type="EMBL" id="KAJ8931294.1"/>
    </source>
</evidence>
<dbReference type="Proteomes" id="UP001162156">
    <property type="component" value="Unassembled WGS sequence"/>
</dbReference>
<name>A0AAV8WXT4_9CUCU</name>
<organism evidence="1 2">
    <name type="scientific">Rhamnusium bicolor</name>
    <dbReference type="NCBI Taxonomy" id="1586634"/>
    <lineage>
        <taxon>Eukaryota</taxon>
        <taxon>Metazoa</taxon>
        <taxon>Ecdysozoa</taxon>
        <taxon>Arthropoda</taxon>
        <taxon>Hexapoda</taxon>
        <taxon>Insecta</taxon>
        <taxon>Pterygota</taxon>
        <taxon>Neoptera</taxon>
        <taxon>Endopterygota</taxon>
        <taxon>Coleoptera</taxon>
        <taxon>Polyphaga</taxon>
        <taxon>Cucujiformia</taxon>
        <taxon>Chrysomeloidea</taxon>
        <taxon>Cerambycidae</taxon>
        <taxon>Lepturinae</taxon>
        <taxon>Rhagiini</taxon>
        <taxon>Rhamnusium</taxon>
    </lineage>
</organism>
<evidence type="ECO:0000313" key="2">
    <source>
        <dbReference type="Proteomes" id="UP001162156"/>
    </source>
</evidence>
<protein>
    <submittedName>
        <fullName evidence="1">Uncharacterized protein</fullName>
    </submittedName>
</protein>